<evidence type="ECO:0000313" key="10">
    <source>
        <dbReference type="EMBL" id="GAP15433.1"/>
    </source>
</evidence>
<comment type="subcellular location">
    <subcellularLocation>
        <location evidence="1">Membrane</location>
        <topology evidence="1">Multi-pass membrane protein</topology>
    </subcellularLocation>
</comment>
<dbReference type="OrthoDB" id="9806522at2"/>
<accession>A0A0S7BIJ2</accession>
<feature type="domain" description="Cation efflux protein cytoplasmic" evidence="9">
    <location>
        <begin position="218"/>
        <end position="293"/>
    </location>
</feature>
<protein>
    <submittedName>
        <fullName evidence="10">Cation diffusion facilitator family transporter</fullName>
    </submittedName>
</protein>
<dbReference type="InterPro" id="IPR050291">
    <property type="entry name" value="CDF_Transporter"/>
</dbReference>
<keyword evidence="4 7" id="KW-0812">Transmembrane</keyword>
<evidence type="ECO:0000259" key="9">
    <source>
        <dbReference type="Pfam" id="PF16916"/>
    </source>
</evidence>
<dbReference type="AlphaFoldDB" id="A0A0S7BIJ2"/>
<dbReference type="Pfam" id="PF01545">
    <property type="entry name" value="Cation_efflux"/>
    <property type="match status" value="1"/>
</dbReference>
<dbReference type="SUPFAM" id="SSF160240">
    <property type="entry name" value="Cation efflux protein cytoplasmic domain-like"/>
    <property type="match status" value="1"/>
</dbReference>
<dbReference type="InterPro" id="IPR027470">
    <property type="entry name" value="Cation_efflux_CTD"/>
</dbReference>
<feature type="transmembrane region" description="Helical" evidence="7">
    <location>
        <begin position="20"/>
        <end position="39"/>
    </location>
</feature>
<dbReference type="InterPro" id="IPR027469">
    <property type="entry name" value="Cation_efflux_TMD_sf"/>
</dbReference>
<gene>
    <name evidence="10" type="ORF">LARV_03219</name>
</gene>
<evidence type="ECO:0000256" key="7">
    <source>
        <dbReference type="SAM" id="Phobius"/>
    </source>
</evidence>
<dbReference type="GO" id="GO:0016020">
    <property type="term" value="C:membrane"/>
    <property type="evidence" value="ECO:0007669"/>
    <property type="project" value="UniProtKB-SubCell"/>
</dbReference>
<evidence type="ECO:0000259" key="8">
    <source>
        <dbReference type="Pfam" id="PF01545"/>
    </source>
</evidence>
<dbReference type="STRING" id="360412.LARV_03219"/>
<evidence type="ECO:0000256" key="2">
    <source>
        <dbReference type="ARBA" id="ARBA00008114"/>
    </source>
</evidence>
<dbReference type="InterPro" id="IPR036837">
    <property type="entry name" value="Cation_efflux_CTD_sf"/>
</dbReference>
<evidence type="ECO:0000256" key="1">
    <source>
        <dbReference type="ARBA" id="ARBA00004141"/>
    </source>
</evidence>
<dbReference type="GO" id="GO:0008324">
    <property type="term" value="F:monoatomic cation transmembrane transporter activity"/>
    <property type="evidence" value="ECO:0007669"/>
    <property type="project" value="InterPro"/>
</dbReference>
<evidence type="ECO:0000256" key="6">
    <source>
        <dbReference type="ARBA" id="ARBA00023136"/>
    </source>
</evidence>
<keyword evidence="11" id="KW-1185">Reference proteome</keyword>
<name>A0A0S7BIJ2_9CHLR</name>
<evidence type="ECO:0000256" key="4">
    <source>
        <dbReference type="ARBA" id="ARBA00022692"/>
    </source>
</evidence>
<reference evidence="10" key="1">
    <citation type="submission" date="2015-07" db="EMBL/GenBank/DDBJ databases">
        <title>Draft Genome Sequences of Anaerolinea thermolimosa IMO-1, Bellilinea caldifistulae GOMI-1, Leptolinea tardivitalis YMTK-2, Levilinea saccharolytica KIBI-1,Longilinea arvoryzae KOME-1, Previously Described as Members of the Anaerolineaceae (Chloroflexi).</title>
        <authorList>
            <person name="Sekiguchi Y."/>
            <person name="Ohashi A."/>
            <person name="Matsuura N."/>
            <person name="Tourlousse M.D."/>
        </authorList>
    </citation>
    <scope>NUCLEOTIDE SEQUENCE [LARGE SCALE GENOMIC DNA]</scope>
    <source>
        <strain evidence="10">KOME-1</strain>
    </source>
</reference>
<keyword evidence="3" id="KW-0813">Transport</keyword>
<dbReference type="Pfam" id="PF16916">
    <property type="entry name" value="ZT_dimer"/>
    <property type="match status" value="1"/>
</dbReference>
<dbReference type="PANTHER" id="PTHR43840">
    <property type="entry name" value="MITOCHONDRIAL METAL TRANSPORTER 1-RELATED"/>
    <property type="match status" value="1"/>
</dbReference>
<dbReference type="SUPFAM" id="SSF161111">
    <property type="entry name" value="Cation efflux protein transmembrane domain-like"/>
    <property type="match status" value="1"/>
</dbReference>
<sequence length="301" mass="32643">MRWVRDYKPEPEKGRLFRRALIITLAGNIVLAVTKAIAARLSGSAALFADAANSVSDVAYSVMMVLGLWMAQRPPDIGHPQGHSRFEPLVGLMVTFSMAFAGYEAARNSIERFVVGGETIQMGLPVFVLLFAAAVKAGMFGSIRSIAKKVDSPTLSTTAADNLSDVLTSAAAFVGILGSSLWPVLDPIAGIVVAVWIFRAVYNAGKENLKFLTGAGASEETRQQIVEVAEKVPGVLRVHHMMTDYVGPKLVIELHVNMDGAMTLSEAHLVSDEITRRLQELPDVDRAYVHIEPDGWEDEKP</sequence>
<keyword evidence="5 7" id="KW-1133">Transmembrane helix</keyword>
<evidence type="ECO:0000256" key="3">
    <source>
        <dbReference type="ARBA" id="ARBA00022448"/>
    </source>
</evidence>
<feature type="transmembrane region" description="Helical" evidence="7">
    <location>
        <begin position="89"/>
        <end position="106"/>
    </location>
</feature>
<feature type="domain" description="Cation efflux protein transmembrane" evidence="8">
    <location>
        <begin position="21"/>
        <end position="212"/>
    </location>
</feature>
<proteinExistence type="inferred from homology"/>
<organism evidence="10">
    <name type="scientific">Longilinea arvoryzae</name>
    <dbReference type="NCBI Taxonomy" id="360412"/>
    <lineage>
        <taxon>Bacteria</taxon>
        <taxon>Bacillati</taxon>
        <taxon>Chloroflexota</taxon>
        <taxon>Anaerolineae</taxon>
        <taxon>Anaerolineales</taxon>
        <taxon>Anaerolineaceae</taxon>
        <taxon>Longilinea</taxon>
    </lineage>
</organism>
<keyword evidence="6 7" id="KW-0472">Membrane</keyword>
<dbReference type="Proteomes" id="UP000055060">
    <property type="component" value="Unassembled WGS sequence"/>
</dbReference>
<comment type="similarity">
    <text evidence="2">Belongs to the cation diffusion facilitator (CDF) transporter (TC 2.A.4) family.</text>
</comment>
<dbReference type="PANTHER" id="PTHR43840:SF15">
    <property type="entry name" value="MITOCHONDRIAL METAL TRANSPORTER 1-RELATED"/>
    <property type="match status" value="1"/>
</dbReference>
<dbReference type="InterPro" id="IPR002524">
    <property type="entry name" value="Cation_efflux"/>
</dbReference>
<evidence type="ECO:0000256" key="5">
    <source>
        <dbReference type="ARBA" id="ARBA00022989"/>
    </source>
</evidence>
<evidence type="ECO:0000313" key="11">
    <source>
        <dbReference type="Proteomes" id="UP000055060"/>
    </source>
</evidence>
<dbReference type="EMBL" id="DF967972">
    <property type="protein sequence ID" value="GAP15433.1"/>
    <property type="molecule type" value="Genomic_DNA"/>
</dbReference>
<dbReference type="Gene3D" id="1.20.1510.10">
    <property type="entry name" value="Cation efflux protein transmembrane domain"/>
    <property type="match status" value="1"/>
</dbReference>
<dbReference type="NCBIfam" id="TIGR01297">
    <property type="entry name" value="CDF"/>
    <property type="match status" value="1"/>
</dbReference>
<feature type="transmembrane region" description="Helical" evidence="7">
    <location>
        <begin position="184"/>
        <end position="202"/>
    </location>
</feature>
<dbReference type="RefSeq" id="WP_075074613.1">
    <property type="nucleotide sequence ID" value="NZ_DF967972.1"/>
</dbReference>
<dbReference type="Gene3D" id="3.30.70.1350">
    <property type="entry name" value="Cation efflux protein, cytoplasmic domain"/>
    <property type="match status" value="1"/>
</dbReference>
<dbReference type="InterPro" id="IPR058533">
    <property type="entry name" value="Cation_efflux_TM"/>
</dbReference>